<keyword evidence="2" id="KW-1185">Reference proteome</keyword>
<organism evidence="1 2">
    <name type="scientific">Nitrobacter winogradskyi</name>
    <name type="common">Nitrobacter agilis</name>
    <dbReference type="NCBI Taxonomy" id="913"/>
    <lineage>
        <taxon>Bacteria</taxon>
        <taxon>Pseudomonadati</taxon>
        <taxon>Pseudomonadota</taxon>
        <taxon>Alphaproteobacteria</taxon>
        <taxon>Hyphomicrobiales</taxon>
        <taxon>Nitrobacteraceae</taxon>
        <taxon>Nitrobacter</taxon>
    </lineage>
</organism>
<proteinExistence type="predicted"/>
<name>A0ACC6AP75_NITWI</name>
<dbReference type="EMBL" id="JALJZS010000005">
    <property type="protein sequence ID" value="MCP2001288.1"/>
    <property type="molecule type" value="Genomic_DNA"/>
</dbReference>
<protein>
    <submittedName>
        <fullName evidence="1">Uncharacterized protein</fullName>
    </submittedName>
</protein>
<dbReference type="Proteomes" id="UP001205486">
    <property type="component" value="Unassembled WGS sequence"/>
</dbReference>
<reference evidence="1" key="1">
    <citation type="submission" date="2022-03" db="EMBL/GenBank/DDBJ databases">
        <title>Interactions between chemoautotrophic and heterotrophic bacteria.</title>
        <authorList>
            <person name="Santoro A."/>
        </authorList>
    </citation>
    <scope>NUCLEOTIDE SEQUENCE</scope>
    <source>
        <strain evidence="1">Nb-106</strain>
    </source>
</reference>
<feature type="non-terminal residue" evidence="1">
    <location>
        <position position="1"/>
    </location>
</feature>
<accession>A0ACC6AP75</accession>
<comment type="caution">
    <text evidence="1">The sequence shown here is derived from an EMBL/GenBank/DDBJ whole genome shotgun (WGS) entry which is preliminary data.</text>
</comment>
<evidence type="ECO:0000313" key="2">
    <source>
        <dbReference type="Proteomes" id="UP001205486"/>
    </source>
</evidence>
<gene>
    <name evidence="1" type="ORF">J2S34_003774</name>
</gene>
<evidence type="ECO:0000313" key="1">
    <source>
        <dbReference type="EMBL" id="MCP2001288.1"/>
    </source>
</evidence>
<sequence>RSPMLLLGRAQKLFRTRSDARNIDSDQARLRPVAEAIESAIKIAEAERIGLNRRLEDALARAAVTFGNGTDEYLERDAADNKLQDLLSTEIKNGERRLIELETQIGHLKFLHTAMTTRFPGLKLTPSGLPK</sequence>